<dbReference type="NCBIfam" id="TIGR00119">
    <property type="entry name" value="acolac_sm"/>
    <property type="match status" value="1"/>
</dbReference>
<dbReference type="InterPro" id="IPR027271">
    <property type="entry name" value="Acetolactate_synth/TF_NikR_C"/>
</dbReference>
<keyword evidence="6 8" id="KW-0808">Transferase</keyword>
<organism evidence="8 9">
    <name type="scientific">Methanococcoides alaskense</name>
    <dbReference type="NCBI Taxonomy" id="325778"/>
    <lineage>
        <taxon>Archaea</taxon>
        <taxon>Methanobacteriati</taxon>
        <taxon>Methanobacteriota</taxon>
        <taxon>Stenosarchaea group</taxon>
        <taxon>Methanomicrobia</taxon>
        <taxon>Methanosarcinales</taxon>
        <taxon>Methanosarcinaceae</taxon>
        <taxon>Methanococcoides</taxon>
    </lineage>
</organism>
<comment type="caution">
    <text evidence="8">The sequence shown here is derived from an EMBL/GenBank/DDBJ whole genome shotgun (WGS) entry which is preliminary data.</text>
</comment>
<comment type="similarity">
    <text evidence="3 6">Belongs to the acetolactate synthase small subunit family.</text>
</comment>
<dbReference type="GO" id="GO:0009099">
    <property type="term" value="P:L-valine biosynthetic process"/>
    <property type="evidence" value="ECO:0007669"/>
    <property type="project" value="UniProtKB-UniRule"/>
</dbReference>
<comment type="pathway">
    <text evidence="1 6">Amino-acid biosynthesis; L-isoleucine biosynthesis; L-isoleucine from 2-oxobutanoate: step 1/4.</text>
</comment>
<sequence>MRHTLAVLVENKYGVLARVSGLFSRRGFNIDSLAVGITEDPTTSRMTIIVSGDDHVLEQVMKQLNKLIDVIRVIDLSSEEFVERELALIKVNADASNRAEIIQIVDIFRARIIDVASKSVTIEVTGDVEKIKAIQTLLKPFGIKEMARTGIVALNRGSKSP</sequence>
<dbReference type="GO" id="GO:1990610">
    <property type="term" value="F:acetolactate synthase regulator activity"/>
    <property type="evidence" value="ECO:0007669"/>
    <property type="project" value="UniProtKB-UniRule"/>
</dbReference>
<comment type="function">
    <text evidence="6">Catalyzes the conversion of 2 pyruvate molecules into acetolactate in the first common step of the biosynthetic pathway of the branched-amino acids such as leucine, isoleucine, and valine.</text>
</comment>
<keyword evidence="5 6" id="KW-0100">Branched-chain amino acid biosynthesis</keyword>
<evidence type="ECO:0000256" key="1">
    <source>
        <dbReference type="ARBA" id="ARBA00004974"/>
    </source>
</evidence>
<dbReference type="InterPro" id="IPR045865">
    <property type="entry name" value="ACT-like_dom_sf"/>
</dbReference>
<comment type="catalytic activity">
    <reaction evidence="6">
        <text>2 pyruvate + H(+) = (2S)-2-acetolactate + CO2</text>
        <dbReference type="Rhea" id="RHEA:25249"/>
        <dbReference type="ChEBI" id="CHEBI:15361"/>
        <dbReference type="ChEBI" id="CHEBI:15378"/>
        <dbReference type="ChEBI" id="CHEBI:16526"/>
        <dbReference type="ChEBI" id="CHEBI:58476"/>
        <dbReference type="EC" id="2.2.1.6"/>
    </reaction>
</comment>
<dbReference type="GO" id="GO:0009097">
    <property type="term" value="P:isoleucine biosynthetic process"/>
    <property type="evidence" value="ECO:0007669"/>
    <property type="project" value="UniProtKB-UniRule"/>
</dbReference>
<accession>A0AA90Z8B0</accession>
<dbReference type="InterPro" id="IPR054480">
    <property type="entry name" value="AHAS_small-like_ACT"/>
</dbReference>
<evidence type="ECO:0000313" key="8">
    <source>
        <dbReference type="EMBL" id="MDR6223205.1"/>
    </source>
</evidence>
<evidence type="ECO:0000313" key="9">
    <source>
        <dbReference type="Proteomes" id="UP001185015"/>
    </source>
</evidence>
<proteinExistence type="inferred from homology"/>
<comment type="subunit">
    <text evidence="6">Dimer of large and small chains.</text>
</comment>
<keyword evidence="9" id="KW-1185">Reference proteome</keyword>
<dbReference type="PANTHER" id="PTHR30239:SF0">
    <property type="entry name" value="ACETOLACTATE SYNTHASE SMALL SUBUNIT 1, CHLOROPLASTIC"/>
    <property type="match status" value="1"/>
</dbReference>
<reference evidence="8 9" key="1">
    <citation type="submission" date="2023-07" db="EMBL/GenBank/DDBJ databases">
        <title>Genomic Encyclopedia of Type Strains, Phase IV (KMG-IV): sequencing the most valuable type-strain genomes for metagenomic binning, comparative biology and taxonomic classification.</title>
        <authorList>
            <person name="Goeker M."/>
        </authorList>
    </citation>
    <scope>NUCLEOTIDE SEQUENCE [LARGE SCALE GENOMIC DNA]</scope>
    <source>
        <strain evidence="8 9">DSM 17273</strain>
    </source>
</reference>
<comment type="pathway">
    <text evidence="2 6">Amino-acid biosynthesis; L-valine biosynthesis; L-valine from pyruvate: step 1/4.</text>
</comment>
<dbReference type="EMBL" id="JAVDQI010000006">
    <property type="protein sequence ID" value="MDR6223205.1"/>
    <property type="molecule type" value="Genomic_DNA"/>
</dbReference>
<dbReference type="InterPro" id="IPR002912">
    <property type="entry name" value="ACT_dom"/>
</dbReference>
<evidence type="ECO:0000259" key="7">
    <source>
        <dbReference type="PROSITE" id="PS51671"/>
    </source>
</evidence>
<evidence type="ECO:0000256" key="4">
    <source>
        <dbReference type="ARBA" id="ARBA00022605"/>
    </source>
</evidence>
<protein>
    <recommendedName>
        <fullName evidence="6">Acetolactate synthase small subunit</fullName>
        <shortName evidence="6">AHAS</shortName>
        <shortName evidence="6">ALS</shortName>
        <ecNumber evidence="6">2.2.1.6</ecNumber>
    </recommendedName>
    <alternativeName>
        <fullName evidence="6">Acetohydroxy-acid synthase small subunit</fullName>
    </alternativeName>
</protein>
<feature type="domain" description="ACT" evidence="7">
    <location>
        <begin position="4"/>
        <end position="78"/>
    </location>
</feature>
<dbReference type="GO" id="GO:0005829">
    <property type="term" value="C:cytosol"/>
    <property type="evidence" value="ECO:0007669"/>
    <property type="project" value="TreeGrafter"/>
</dbReference>
<dbReference type="NCBIfam" id="NF008864">
    <property type="entry name" value="PRK11895.1"/>
    <property type="match status" value="1"/>
</dbReference>
<name>A0AA90Z8B0_9EURY</name>
<dbReference type="CDD" id="cd04878">
    <property type="entry name" value="ACT_AHAS"/>
    <property type="match status" value="1"/>
</dbReference>
<dbReference type="Gene3D" id="3.30.70.260">
    <property type="match status" value="1"/>
</dbReference>
<dbReference type="GO" id="GO:0003984">
    <property type="term" value="F:acetolactate synthase activity"/>
    <property type="evidence" value="ECO:0007669"/>
    <property type="project" value="UniProtKB-UniRule"/>
</dbReference>
<dbReference type="Proteomes" id="UP001185015">
    <property type="component" value="Unassembled WGS sequence"/>
</dbReference>
<dbReference type="Pfam" id="PF10369">
    <property type="entry name" value="ALS_ss_C"/>
    <property type="match status" value="1"/>
</dbReference>
<dbReference type="Pfam" id="PF22629">
    <property type="entry name" value="ACT_AHAS_ss"/>
    <property type="match status" value="1"/>
</dbReference>
<dbReference type="PANTHER" id="PTHR30239">
    <property type="entry name" value="ACETOLACTATE SYNTHASE SMALL SUBUNIT"/>
    <property type="match status" value="1"/>
</dbReference>
<gene>
    <name evidence="8" type="ORF">J2750_001670</name>
</gene>
<dbReference type="InterPro" id="IPR004789">
    <property type="entry name" value="Acetalactate_synth_ssu"/>
</dbReference>
<dbReference type="InterPro" id="IPR039557">
    <property type="entry name" value="AHAS_ACT"/>
</dbReference>
<dbReference type="InterPro" id="IPR019455">
    <property type="entry name" value="Acetolactate_synth_ssu_C"/>
</dbReference>
<dbReference type="FunFam" id="3.30.70.260:FF:000001">
    <property type="entry name" value="Acetolactate synthase, small subunit"/>
    <property type="match status" value="1"/>
</dbReference>
<keyword evidence="4 6" id="KW-0028">Amino-acid biosynthesis</keyword>
<dbReference type="PROSITE" id="PS51671">
    <property type="entry name" value="ACT"/>
    <property type="match status" value="1"/>
</dbReference>
<evidence type="ECO:0000256" key="2">
    <source>
        <dbReference type="ARBA" id="ARBA00005025"/>
    </source>
</evidence>
<evidence type="ECO:0000256" key="5">
    <source>
        <dbReference type="ARBA" id="ARBA00023304"/>
    </source>
</evidence>
<evidence type="ECO:0000256" key="6">
    <source>
        <dbReference type="RuleBase" id="RU368092"/>
    </source>
</evidence>
<evidence type="ECO:0000256" key="3">
    <source>
        <dbReference type="ARBA" id="ARBA00006341"/>
    </source>
</evidence>
<dbReference type="Gene3D" id="3.30.70.1150">
    <property type="entry name" value="ACT-like. Chain A, domain 2"/>
    <property type="match status" value="1"/>
</dbReference>
<dbReference type="AlphaFoldDB" id="A0AA90Z8B0"/>
<dbReference type="RefSeq" id="WP_270095518.1">
    <property type="nucleotide sequence ID" value="NZ_JAQFFK010000001.1"/>
</dbReference>
<dbReference type="FunFam" id="3.30.70.1150:FF:000001">
    <property type="entry name" value="Acetolactate synthase small subunit"/>
    <property type="match status" value="1"/>
</dbReference>
<dbReference type="EC" id="2.2.1.6" evidence="6"/>
<dbReference type="SUPFAM" id="SSF55021">
    <property type="entry name" value="ACT-like"/>
    <property type="match status" value="2"/>
</dbReference>